<dbReference type="OrthoDB" id="2111473at2"/>
<dbReference type="HOGENOM" id="CLU_1370548_0_0_9"/>
<name>B8D0R0_HALOH</name>
<evidence type="ECO:0000313" key="2">
    <source>
        <dbReference type="EMBL" id="ACL70996.1"/>
    </source>
</evidence>
<dbReference type="EMBL" id="CP001098">
    <property type="protein sequence ID" value="ACL70996.1"/>
    <property type="molecule type" value="Genomic_DNA"/>
</dbReference>
<protein>
    <submittedName>
        <fullName evidence="2">Uncharacterized protein</fullName>
    </submittedName>
</protein>
<accession>B8D0R0</accession>
<dbReference type="eggNOG" id="ENOG50349BF">
    <property type="taxonomic scope" value="Bacteria"/>
</dbReference>
<keyword evidence="3" id="KW-1185">Reference proteome</keyword>
<reference evidence="2 3" key="1">
    <citation type="journal article" date="2009" name="PLoS ONE">
        <title>Genome analysis of the anaerobic thermohalophilic bacterium Halothermothrix orenii.</title>
        <authorList>
            <person name="Mavromatis K."/>
            <person name="Ivanova N."/>
            <person name="Anderson I."/>
            <person name="Lykidis A."/>
            <person name="Hooper S.D."/>
            <person name="Sun H."/>
            <person name="Kunin V."/>
            <person name="Lapidus A."/>
            <person name="Hugenholtz P."/>
            <person name="Patel B."/>
            <person name="Kyrpides N.C."/>
        </authorList>
    </citation>
    <scope>NUCLEOTIDE SEQUENCE [LARGE SCALE GENOMIC DNA]</scope>
    <source>
        <strain evidence="3">H 168 / OCM 544 / DSM 9562</strain>
    </source>
</reference>
<proteinExistence type="predicted"/>
<dbReference type="Proteomes" id="UP000000719">
    <property type="component" value="Chromosome"/>
</dbReference>
<evidence type="ECO:0000313" key="3">
    <source>
        <dbReference type="Proteomes" id="UP000000719"/>
    </source>
</evidence>
<sequence>MKRIKSALEIALERAEDLAKKSGDTDGKLEKREEAKPILARFFKDEIDAEGLWKELKEKNDSELLVVTQRLMAESLGLKISPEDIKKRKEGILAIESLKQDNNSSILEQLLNQITMLVENYSQERERIEEQFKNLVEKNSRLKIKPVKTRDGKTVMQVQSDVDDDIKKKVSERMNQFEEAYEQKFNALLEGLKEQLDAN</sequence>
<keyword evidence="1" id="KW-0175">Coiled coil</keyword>
<gene>
    <name evidence="2" type="ordered locus">Hore_22510</name>
</gene>
<feature type="coiled-coil region" evidence="1">
    <location>
        <begin position="107"/>
        <end position="145"/>
    </location>
</feature>
<dbReference type="KEGG" id="hor:Hore_22510"/>
<organism evidence="2 3">
    <name type="scientific">Halothermothrix orenii (strain H 168 / OCM 544 / DSM 9562)</name>
    <dbReference type="NCBI Taxonomy" id="373903"/>
    <lineage>
        <taxon>Bacteria</taxon>
        <taxon>Bacillati</taxon>
        <taxon>Bacillota</taxon>
        <taxon>Clostridia</taxon>
        <taxon>Halanaerobiales</taxon>
        <taxon>Halothermotrichaceae</taxon>
        <taxon>Halothermothrix</taxon>
    </lineage>
</organism>
<dbReference type="AlphaFoldDB" id="B8D0R0"/>
<evidence type="ECO:0000256" key="1">
    <source>
        <dbReference type="SAM" id="Coils"/>
    </source>
</evidence>
<dbReference type="STRING" id="373903.Hore_22510"/>
<dbReference type="RefSeq" id="WP_015923965.1">
    <property type="nucleotide sequence ID" value="NC_011899.1"/>
</dbReference>